<dbReference type="Proteomes" id="UP001519363">
    <property type="component" value="Unassembled WGS sequence"/>
</dbReference>
<feature type="transmembrane region" description="Helical" evidence="10">
    <location>
        <begin position="179"/>
        <end position="199"/>
    </location>
</feature>
<accession>A0ABS5A9S9</accession>
<keyword evidence="4" id="KW-0874">Quinone</keyword>
<dbReference type="InterPro" id="IPR038354">
    <property type="entry name" value="VKOR_sf"/>
</dbReference>
<name>A0ABS5A9S9_9PSEU</name>
<evidence type="ECO:0000313" key="12">
    <source>
        <dbReference type="EMBL" id="MBP2473343.1"/>
    </source>
</evidence>
<keyword evidence="5 10" id="KW-1133">Transmembrane helix</keyword>
<sequence length="206" mass="22374">MTSSDVVEDTAVEPEHEGLRLSRSTAWLLAVGGLVGLLAAFVLTVEKFELLLNPNYIPSCTFNSVLSCGTVMETPQAALFGFPNPLLGIAGFGIVTAAGFGLLAGAAYRTWFWLGLQLGATLGVVFVHWLIFQSVYEIRALCPYCMVVWAVMIPIFVYTTLHNAERGSFGRPLTGLTRFAWLITFTWLALVVVFVFARFGSALLGA</sequence>
<keyword evidence="9" id="KW-0676">Redox-active center</keyword>
<dbReference type="CDD" id="cd12922">
    <property type="entry name" value="VKOR_5"/>
    <property type="match status" value="1"/>
</dbReference>
<dbReference type="InterPro" id="IPR041714">
    <property type="entry name" value="VKOR_Actinobacteria"/>
</dbReference>
<evidence type="ECO:0000256" key="7">
    <source>
        <dbReference type="ARBA" id="ARBA00023136"/>
    </source>
</evidence>
<protein>
    <submittedName>
        <fullName evidence="12">Membrane protein</fullName>
    </submittedName>
</protein>
<keyword evidence="6" id="KW-0560">Oxidoreductase</keyword>
<comment type="subcellular location">
    <subcellularLocation>
        <location evidence="1">Membrane</location>
        <topology evidence="1">Multi-pass membrane protein</topology>
    </subcellularLocation>
</comment>
<dbReference type="Pfam" id="PF07884">
    <property type="entry name" value="VKOR"/>
    <property type="match status" value="1"/>
</dbReference>
<evidence type="ECO:0000256" key="9">
    <source>
        <dbReference type="ARBA" id="ARBA00023284"/>
    </source>
</evidence>
<comment type="caution">
    <text evidence="12">The sequence shown here is derived from an EMBL/GenBank/DDBJ whole genome shotgun (WGS) entry which is preliminary data.</text>
</comment>
<dbReference type="EMBL" id="JAGIOO010000001">
    <property type="protein sequence ID" value="MBP2473343.1"/>
    <property type="molecule type" value="Genomic_DNA"/>
</dbReference>
<feature type="transmembrane region" description="Helical" evidence="10">
    <location>
        <begin position="86"/>
        <end position="104"/>
    </location>
</feature>
<feature type="transmembrane region" description="Helical" evidence="10">
    <location>
        <begin position="111"/>
        <end position="132"/>
    </location>
</feature>
<comment type="similarity">
    <text evidence="2">Belongs to the VKOR family.</text>
</comment>
<evidence type="ECO:0000256" key="10">
    <source>
        <dbReference type="SAM" id="Phobius"/>
    </source>
</evidence>
<keyword evidence="7 10" id="KW-0472">Membrane</keyword>
<evidence type="ECO:0000259" key="11">
    <source>
        <dbReference type="SMART" id="SM00756"/>
    </source>
</evidence>
<evidence type="ECO:0000256" key="8">
    <source>
        <dbReference type="ARBA" id="ARBA00023157"/>
    </source>
</evidence>
<feature type="transmembrane region" description="Helical" evidence="10">
    <location>
        <begin position="26"/>
        <end position="45"/>
    </location>
</feature>
<dbReference type="InterPro" id="IPR012932">
    <property type="entry name" value="VKOR"/>
</dbReference>
<evidence type="ECO:0000256" key="3">
    <source>
        <dbReference type="ARBA" id="ARBA00022692"/>
    </source>
</evidence>
<dbReference type="RefSeq" id="WP_086787082.1">
    <property type="nucleotide sequence ID" value="NZ_JAGIOO010000001.1"/>
</dbReference>
<feature type="domain" description="Vitamin K epoxide reductase" evidence="11">
    <location>
        <begin position="22"/>
        <end position="163"/>
    </location>
</feature>
<feature type="transmembrane region" description="Helical" evidence="10">
    <location>
        <begin position="138"/>
        <end position="158"/>
    </location>
</feature>
<proteinExistence type="inferred from homology"/>
<evidence type="ECO:0000256" key="6">
    <source>
        <dbReference type="ARBA" id="ARBA00023002"/>
    </source>
</evidence>
<keyword evidence="3 10" id="KW-0812">Transmembrane</keyword>
<gene>
    <name evidence="12" type="ORF">JOF53_002215</name>
</gene>
<dbReference type="Gene3D" id="1.20.1440.130">
    <property type="entry name" value="VKOR domain"/>
    <property type="match status" value="1"/>
</dbReference>
<dbReference type="SMART" id="SM00756">
    <property type="entry name" value="VKc"/>
    <property type="match status" value="1"/>
</dbReference>
<evidence type="ECO:0000256" key="4">
    <source>
        <dbReference type="ARBA" id="ARBA00022719"/>
    </source>
</evidence>
<reference evidence="12 13" key="1">
    <citation type="submission" date="2021-03" db="EMBL/GenBank/DDBJ databases">
        <title>Sequencing the genomes of 1000 actinobacteria strains.</title>
        <authorList>
            <person name="Klenk H.-P."/>
        </authorList>
    </citation>
    <scope>NUCLEOTIDE SEQUENCE [LARGE SCALE GENOMIC DNA]</scope>
    <source>
        <strain evidence="12 13">DSM 44580</strain>
    </source>
</reference>
<evidence type="ECO:0000313" key="13">
    <source>
        <dbReference type="Proteomes" id="UP001519363"/>
    </source>
</evidence>
<evidence type="ECO:0000256" key="1">
    <source>
        <dbReference type="ARBA" id="ARBA00004141"/>
    </source>
</evidence>
<keyword evidence="8" id="KW-1015">Disulfide bond</keyword>
<keyword evidence="13" id="KW-1185">Reference proteome</keyword>
<evidence type="ECO:0000256" key="5">
    <source>
        <dbReference type="ARBA" id="ARBA00022989"/>
    </source>
</evidence>
<organism evidence="12 13">
    <name type="scientific">Crossiella equi</name>
    <dbReference type="NCBI Taxonomy" id="130796"/>
    <lineage>
        <taxon>Bacteria</taxon>
        <taxon>Bacillati</taxon>
        <taxon>Actinomycetota</taxon>
        <taxon>Actinomycetes</taxon>
        <taxon>Pseudonocardiales</taxon>
        <taxon>Pseudonocardiaceae</taxon>
        <taxon>Crossiella</taxon>
    </lineage>
</organism>
<evidence type="ECO:0000256" key="2">
    <source>
        <dbReference type="ARBA" id="ARBA00006214"/>
    </source>
</evidence>